<dbReference type="AlphaFoldDB" id="A0A4Y2SH18"/>
<proteinExistence type="predicted"/>
<organism evidence="1 2">
    <name type="scientific">Araneus ventricosus</name>
    <name type="common">Orbweaver spider</name>
    <name type="synonym">Epeira ventricosa</name>
    <dbReference type="NCBI Taxonomy" id="182803"/>
    <lineage>
        <taxon>Eukaryota</taxon>
        <taxon>Metazoa</taxon>
        <taxon>Ecdysozoa</taxon>
        <taxon>Arthropoda</taxon>
        <taxon>Chelicerata</taxon>
        <taxon>Arachnida</taxon>
        <taxon>Araneae</taxon>
        <taxon>Araneomorphae</taxon>
        <taxon>Entelegynae</taxon>
        <taxon>Araneoidea</taxon>
        <taxon>Araneidae</taxon>
        <taxon>Araneus</taxon>
    </lineage>
</organism>
<sequence>MNMNWQHDLDSNTSHKSLVIFNHVVVVSGTRKNPEYTNGSIDPHTTNNLHEVHAWRFRWPYGENSVQSRQTAVIKLESFLRDNKDSSRLL</sequence>
<gene>
    <name evidence="1" type="ORF">AVEN_197412_1</name>
</gene>
<evidence type="ECO:0000313" key="2">
    <source>
        <dbReference type="Proteomes" id="UP000499080"/>
    </source>
</evidence>
<dbReference type="EMBL" id="BGPR01021523">
    <property type="protein sequence ID" value="GBN86896.1"/>
    <property type="molecule type" value="Genomic_DNA"/>
</dbReference>
<accession>A0A4Y2SH18</accession>
<keyword evidence="2" id="KW-1185">Reference proteome</keyword>
<name>A0A4Y2SH18_ARAVE</name>
<protein>
    <submittedName>
        <fullName evidence="1">Uncharacterized protein</fullName>
    </submittedName>
</protein>
<reference evidence="1 2" key="1">
    <citation type="journal article" date="2019" name="Sci. Rep.">
        <title>Orb-weaving spider Araneus ventricosus genome elucidates the spidroin gene catalogue.</title>
        <authorList>
            <person name="Kono N."/>
            <person name="Nakamura H."/>
            <person name="Ohtoshi R."/>
            <person name="Moran D.A.P."/>
            <person name="Shinohara A."/>
            <person name="Yoshida Y."/>
            <person name="Fujiwara M."/>
            <person name="Mori M."/>
            <person name="Tomita M."/>
            <person name="Arakawa K."/>
        </authorList>
    </citation>
    <scope>NUCLEOTIDE SEQUENCE [LARGE SCALE GENOMIC DNA]</scope>
</reference>
<comment type="caution">
    <text evidence="1">The sequence shown here is derived from an EMBL/GenBank/DDBJ whole genome shotgun (WGS) entry which is preliminary data.</text>
</comment>
<dbReference type="Proteomes" id="UP000499080">
    <property type="component" value="Unassembled WGS sequence"/>
</dbReference>
<evidence type="ECO:0000313" key="1">
    <source>
        <dbReference type="EMBL" id="GBN86896.1"/>
    </source>
</evidence>